<gene>
    <name evidence="5" type="primary">LOC111106061</name>
</gene>
<feature type="domain" description="D-isomer specific 2-hydroxyacid dehydrogenase NAD-binding" evidence="3">
    <location>
        <begin position="113"/>
        <end position="288"/>
    </location>
</feature>
<protein>
    <submittedName>
        <fullName evidence="5">Uncharacterized protein LOC111106061 isoform X1</fullName>
    </submittedName>
</protein>
<evidence type="ECO:0000256" key="2">
    <source>
        <dbReference type="ARBA" id="ARBA00023027"/>
    </source>
</evidence>
<dbReference type="OrthoDB" id="298012at2759"/>
<dbReference type="SUPFAM" id="SSF51735">
    <property type="entry name" value="NAD(P)-binding Rossmann-fold domains"/>
    <property type="match status" value="1"/>
</dbReference>
<proteinExistence type="predicted"/>
<sequence>MTTRRPVICVSSLVPRLSAVVRQLLPAAEIRDVPPDKNGTKEFPANTEILFGDTPEIISLINQGPGDLKWAQSTWAGVETIFKAFPKPPEGVTITRMGDGFGRLMAEYVLGYILSRELSILELSQQQQQKLWDKSCVTDRRMLSSLTLGILGVGSISTQIASLCKAAGMTVWGLSRSDKQPLPEFDRLATSSELGRFLAGCDYICNVLPSTGDTRDMLSGSVLQSCQLKRPVFINVGRGSIINEETLISALEKNWLGAAVLDVFSEEPLPPDSPLWSHPGVTVTPHMSGPSVAENIAVVFVENYKKYLNNEKLDHIVNWNRGY</sequence>
<name>A0A8B8AYS6_CRAVI</name>
<keyword evidence="4" id="KW-1185">Reference proteome</keyword>
<dbReference type="RefSeq" id="XP_022296291.1">
    <property type="nucleotide sequence ID" value="XM_022440583.1"/>
</dbReference>
<evidence type="ECO:0000259" key="3">
    <source>
        <dbReference type="Pfam" id="PF02826"/>
    </source>
</evidence>
<dbReference type="PANTHER" id="PTHR43333">
    <property type="entry name" value="2-HACID_DH_C DOMAIN-CONTAINING PROTEIN"/>
    <property type="match status" value="1"/>
</dbReference>
<keyword evidence="2" id="KW-0520">NAD</keyword>
<dbReference type="KEGG" id="cvn:111106061"/>
<dbReference type="GO" id="GO:0051287">
    <property type="term" value="F:NAD binding"/>
    <property type="evidence" value="ECO:0007669"/>
    <property type="project" value="InterPro"/>
</dbReference>
<dbReference type="Gene3D" id="3.40.50.720">
    <property type="entry name" value="NAD(P)-binding Rossmann-like Domain"/>
    <property type="match status" value="2"/>
</dbReference>
<keyword evidence="1" id="KW-0560">Oxidoreductase</keyword>
<accession>A0A8B8AYS6</accession>
<dbReference type="GeneID" id="111106061"/>
<dbReference type="PANTHER" id="PTHR43333:SF1">
    <property type="entry name" value="D-ISOMER SPECIFIC 2-HYDROXYACID DEHYDROGENASE NAD-BINDING DOMAIN-CONTAINING PROTEIN"/>
    <property type="match status" value="1"/>
</dbReference>
<dbReference type="CDD" id="cd05300">
    <property type="entry name" value="2-Hacid_dh_1"/>
    <property type="match status" value="1"/>
</dbReference>
<evidence type="ECO:0000256" key="1">
    <source>
        <dbReference type="ARBA" id="ARBA00023002"/>
    </source>
</evidence>
<dbReference type="Pfam" id="PF02826">
    <property type="entry name" value="2-Hacid_dh_C"/>
    <property type="match status" value="1"/>
</dbReference>
<dbReference type="AlphaFoldDB" id="A0A8B8AYS6"/>
<dbReference type="InterPro" id="IPR006140">
    <property type="entry name" value="D-isomer_DH_NAD-bd"/>
</dbReference>
<evidence type="ECO:0000313" key="5">
    <source>
        <dbReference type="RefSeq" id="XP_022296291.1"/>
    </source>
</evidence>
<evidence type="ECO:0000313" key="4">
    <source>
        <dbReference type="Proteomes" id="UP000694844"/>
    </source>
</evidence>
<dbReference type="GO" id="GO:0016491">
    <property type="term" value="F:oxidoreductase activity"/>
    <property type="evidence" value="ECO:0007669"/>
    <property type="project" value="UniProtKB-KW"/>
</dbReference>
<reference evidence="5" key="1">
    <citation type="submission" date="2025-08" db="UniProtKB">
        <authorList>
            <consortium name="RefSeq"/>
        </authorList>
    </citation>
    <scope>IDENTIFICATION</scope>
    <source>
        <tissue evidence="5">Whole sample</tissue>
    </source>
</reference>
<organism evidence="4 5">
    <name type="scientific">Crassostrea virginica</name>
    <name type="common">Eastern oyster</name>
    <dbReference type="NCBI Taxonomy" id="6565"/>
    <lineage>
        <taxon>Eukaryota</taxon>
        <taxon>Metazoa</taxon>
        <taxon>Spiralia</taxon>
        <taxon>Lophotrochozoa</taxon>
        <taxon>Mollusca</taxon>
        <taxon>Bivalvia</taxon>
        <taxon>Autobranchia</taxon>
        <taxon>Pteriomorphia</taxon>
        <taxon>Ostreida</taxon>
        <taxon>Ostreoidea</taxon>
        <taxon>Ostreidae</taxon>
        <taxon>Crassostrea</taxon>
    </lineage>
</organism>
<dbReference type="FunFam" id="3.40.50.720:FF:000363">
    <property type="entry name" value="D-isomer specific 2-hydroxyacid dehydrogenase"/>
    <property type="match status" value="1"/>
</dbReference>
<dbReference type="InterPro" id="IPR036291">
    <property type="entry name" value="NAD(P)-bd_dom_sf"/>
</dbReference>
<dbReference type="Proteomes" id="UP000694844">
    <property type="component" value="Chromosome 8"/>
</dbReference>